<keyword evidence="2" id="KW-0812">Transmembrane</keyword>
<evidence type="ECO:0008006" key="7">
    <source>
        <dbReference type="Google" id="ProtNLM"/>
    </source>
</evidence>
<dbReference type="EMBL" id="JGDB01000290">
    <property type="protein sequence ID" value="EXY88264.1"/>
    <property type="molecule type" value="Genomic_DNA"/>
</dbReference>
<name>A0A015XKX4_BACFG</name>
<keyword evidence="2" id="KW-1133">Transmembrane helix</keyword>
<dbReference type="EMBL" id="JGDB01000001">
    <property type="protein sequence ID" value="EXY93235.1"/>
    <property type="molecule type" value="Genomic_DNA"/>
</dbReference>
<sequence>MRQPDTSALRERLAHYTPGQELNEDKQELEGLLLKVNCQITELRNLLKEINAVKEELEKVNQCSVSHIKAEEARRQRLEQRNDALANEFRRLKPEIAEAYRLLNKLIEGIGAYAGTMINLHDLLKASFPIRFSENDRQALLEEINAIADNAISHIRGEREKADKEIRRNENRISMTQATFWCMTALLLILATFFALVIFANVKMLHSETLTGMIAIFSVLITVTLVVVALIFYKYSH</sequence>
<organism evidence="5 6">
    <name type="scientific">Bacteroides fragilis str. 3998T(B)3</name>
    <dbReference type="NCBI Taxonomy" id="1339316"/>
    <lineage>
        <taxon>Bacteria</taxon>
        <taxon>Pseudomonadati</taxon>
        <taxon>Bacteroidota</taxon>
        <taxon>Bacteroidia</taxon>
        <taxon>Bacteroidales</taxon>
        <taxon>Bacteroidaceae</taxon>
        <taxon>Bacteroides</taxon>
    </lineage>
</organism>
<dbReference type="EMBL" id="JGDB01000291">
    <property type="protein sequence ID" value="EXY88198.1"/>
    <property type="molecule type" value="Genomic_DNA"/>
</dbReference>
<accession>A0A015XKX4</accession>
<feature type="transmembrane region" description="Helical" evidence="2">
    <location>
        <begin position="178"/>
        <end position="200"/>
    </location>
</feature>
<keyword evidence="2" id="KW-0472">Membrane</keyword>
<evidence type="ECO:0000313" key="4">
    <source>
        <dbReference type="EMBL" id="EXY88264.1"/>
    </source>
</evidence>
<evidence type="ECO:0000256" key="1">
    <source>
        <dbReference type="SAM" id="Coils"/>
    </source>
</evidence>
<dbReference type="RefSeq" id="WP_196247354.1">
    <property type="nucleotide sequence ID" value="NZ_JGDB01000001.1"/>
</dbReference>
<proteinExistence type="predicted"/>
<feature type="coiled-coil region" evidence="1">
    <location>
        <begin position="36"/>
        <end position="88"/>
    </location>
</feature>
<evidence type="ECO:0000313" key="6">
    <source>
        <dbReference type="Proteomes" id="UP000020773"/>
    </source>
</evidence>
<comment type="caution">
    <text evidence="5">The sequence shown here is derived from an EMBL/GenBank/DDBJ whole genome shotgun (WGS) entry which is preliminary data.</text>
</comment>
<keyword evidence="1" id="KW-0175">Coiled coil</keyword>
<evidence type="ECO:0000313" key="5">
    <source>
        <dbReference type="EMBL" id="EXY93235.1"/>
    </source>
</evidence>
<feature type="coiled-coil region" evidence="1">
    <location>
        <begin position="130"/>
        <end position="172"/>
    </location>
</feature>
<evidence type="ECO:0000313" key="3">
    <source>
        <dbReference type="EMBL" id="EXY88198.1"/>
    </source>
</evidence>
<evidence type="ECO:0000256" key="2">
    <source>
        <dbReference type="SAM" id="Phobius"/>
    </source>
</evidence>
<reference evidence="5 6" key="1">
    <citation type="submission" date="2014-02" db="EMBL/GenBank/DDBJ databases">
        <authorList>
            <person name="Sears C."/>
            <person name="Carroll K."/>
            <person name="Sack B.R."/>
            <person name="Qadri F."/>
            <person name="Myers L.L."/>
            <person name="Chung G.-T."/>
            <person name="Escheverria P."/>
            <person name="Fraser C.M."/>
            <person name="Sadzewicz L."/>
            <person name="Shefchek K.A."/>
            <person name="Tallon L."/>
            <person name="Das S.P."/>
            <person name="Daugherty S."/>
            <person name="Mongodin E.F."/>
        </authorList>
    </citation>
    <scope>NUCLEOTIDE SEQUENCE [LARGE SCALE GENOMIC DNA]</scope>
    <source>
        <strain evidence="5">3998T</strain>
        <strain evidence="6">3998T(B)3</strain>
    </source>
</reference>
<gene>
    <name evidence="5" type="ORF">M125_0040</name>
    <name evidence="4" type="ORF">M125_5121</name>
    <name evidence="3" type="ORF">M125_5188</name>
</gene>
<dbReference type="Proteomes" id="UP000020773">
    <property type="component" value="Unassembled WGS sequence"/>
</dbReference>
<dbReference type="AlphaFoldDB" id="A0A015XKX4"/>
<dbReference type="PATRIC" id="fig|1339316.3.peg.41"/>
<protein>
    <recommendedName>
        <fullName evidence="7">Transmembrane protein</fullName>
    </recommendedName>
</protein>
<feature type="transmembrane region" description="Helical" evidence="2">
    <location>
        <begin position="212"/>
        <end position="233"/>
    </location>
</feature>